<dbReference type="PANTHER" id="PTHR12771:SF56">
    <property type="entry name" value="CED-12"/>
    <property type="match status" value="1"/>
</dbReference>
<evidence type="ECO:0000256" key="5">
    <source>
        <dbReference type="SAM" id="MobiDB-lite"/>
    </source>
</evidence>
<dbReference type="GO" id="GO:0005886">
    <property type="term" value="C:plasma membrane"/>
    <property type="evidence" value="ECO:0007669"/>
    <property type="project" value="TreeGrafter"/>
</dbReference>
<organism evidence="7 8">
    <name type="scientific">Piedraia hortae CBS 480.64</name>
    <dbReference type="NCBI Taxonomy" id="1314780"/>
    <lineage>
        <taxon>Eukaryota</taxon>
        <taxon>Fungi</taxon>
        <taxon>Dikarya</taxon>
        <taxon>Ascomycota</taxon>
        <taxon>Pezizomycotina</taxon>
        <taxon>Dothideomycetes</taxon>
        <taxon>Dothideomycetidae</taxon>
        <taxon>Capnodiales</taxon>
        <taxon>Piedraiaceae</taxon>
        <taxon>Piedraia</taxon>
    </lineage>
</organism>
<gene>
    <name evidence="7" type="ORF">K470DRAFT_219776</name>
</gene>
<dbReference type="InterPro" id="IPR024574">
    <property type="entry name" value="ELMO_ARM"/>
</dbReference>
<keyword evidence="1" id="KW-0053">Apoptosis</keyword>
<dbReference type="InterPro" id="IPR011993">
    <property type="entry name" value="PH-like_dom_sf"/>
</dbReference>
<feature type="region of interest" description="Disordered" evidence="5">
    <location>
        <begin position="259"/>
        <end position="279"/>
    </location>
</feature>
<proteinExistence type="predicted"/>
<evidence type="ECO:0000256" key="3">
    <source>
        <dbReference type="ARBA" id="ARBA00023036"/>
    </source>
</evidence>
<dbReference type="Gene3D" id="1.25.10.10">
    <property type="entry name" value="Leucine-rich Repeat Variant"/>
    <property type="match status" value="1"/>
</dbReference>
<feature type="region of interest" description="Disordered" evidence="5">
    <location>
        <begin position="548"/>
        <end position="575"/>
    </location>
</feature>
<keyword evidence="3" id="KW-0729">SH3-binding</keyword>
<dbReference type="EMBL" id="MU005997">
    <property type="protein sequence ID" value="KAF2859165.1"/>
    <property type="molecule type" value="Genomic_DNA"/>
</dbReference>
<evidence type="ECO:0000256" key="2">
    <source>
        <dbReference type="ARBA" id="ARBA00022907"/>
    </source>
</evidence>
<keyword evidence="2" id="KW-0581">Phagocytosis</keyword>
<dbReference type="InterPro" id="IPR001849">
    <property type="entry name" value="PH_domain"/>
</dbReference>
<dbReference type="PROSITE" id="PS51335">
    <property type="entry name" value="ELMO"/>
    <property type="match status" value="1"/>
</dbReference>
<dbReference type="Pfam" id="PF04727">
    <property type="entry name" value="ELMO_CED12"/>
    <property type="match status" value="1"/>
</dbReference>
<dbReference type="InterPro" id="IPR016024">
    <property type="entry name" value="ARM-type_fold"/>
</dbReference>
<protein>
    <recommendedName>
        <fullName evidence="6">ELMO domain-containing protein</fullName>
    </recommendedName>
</protein>
<dbReference type="Gene3D" id="2.30.29.30">
    <property type="entry name" value="Pleckstrin-homology domain (PH domain)/Phosphotyrosine-binding domain (PTB)"/>
    <property type="match status" value="1"/>
</dbReference>
<dbReference type="OrthoDB" id="28413at2759"/>
<accession>A0A6A7BWS9</accession>
<dbReference type="InterPro" id="IPR050868">
    <property type="entry name" value="ELMO_domain-containing"/>
</dbReference>
<evidence type="ECO:0000256" key="1">
    <source>
        <dbReference type="ARBA" id="ARBA00022703"/>
    </source>
</evidence>
<dbReference type="InterPro" id="IPR011989">
    <property type="entry name" value="ARM-like"/>
</dbReference>
<dbReference type="Proteomes" id="UP000799421">
    <property type="component" value="Unassembled WGS sequence"/>
</dbReference>
<dbReference type="GO" id="GO:0006915">
    <property type="term" value="P:apoptotic process"/>
    <property type="evidence" value="ECO:0007669"/>
    <property type="project" value="UniProtKB-KW"/>
</dbReference>
<dbReference type="Pfam" id="PF11841">
    <property type="entry name" value="ELMO_ARM"/>
    <property type="match status" value="1"/>
</dbReference>
<dbReference type="GO" id="GO:0017124">
    <property type="term" value="F:SH3 domain binding"/>
    <property type="evidence" value="ECO:0007669"/>
    <property type="project" value="UniProtKB-KW"/>
</dbReference>
<keyword evidence="8" id="KW-1185">Reference proteome</keyword>
<sequence>MADPPDVSALVDCLISDNEGTRKYAVFKLQTLLQEPSFVDAFLEKNGLYALRHAALETSGNTQAYAFGSLDVLLSSDIGWAAVDAHLIDRAVELAATHPLVNIVRNVLTLLVLVVSREPAEGNNQGLRGFAAIEAAFENHPDFLESLVQRLSAADHSLCANALQLVNALIRDLLANGEEDGWPKFVRRLQDLGVIGRVGMLMRSDSSVDLGSPLAAAILEFQRLTKVLLRKWKGVPVNLQTSQQKRALRLLDNLQKSIDSQDRRVPESETGKPTHPPDRWRRLGFETESPAWDFEETGVLGMMDLIDYARSNEDVFRKTLMEQSAQPPSQRCPLARASLGVTLVLFEHFGIDDEVEEQERELVDRRANVDTLYRPLLLQWGRLHPATLNAFIRLWKAAGAEADDFYKIEELVRVLVDRVVGGLGRKCEVGTAEEQLRTVTLETVRQWQMEDLDRLYEEAWGPHLTDTRQQLHDESAQFMKEQRIRCLLQGAWFPMAPQSQALWRYVRLSPDRRWLHHQTSTNRSDTDPSLAAMPDKIDMDTVTSIDSNVSTDSSRFPASGHESVDETFSRSSQATSMRSGTNMKISIVGMPPAKHLHPTASSAEMVLLELLPPTSALASEWLDGLLMLLNQEPITKDTTSGISMLTDWGIRLRMLNLRWDDINWDSMMSDEKTETIQVPSREGLNGEEYWFDMPESR</sequence>
<evidence type="ECO:0000256" key="4">
    <source>
        <dbReference type="ARBA" id="ARBA00024863"/>
    </source>
</evidence>
<evidence type="ECO:0000259" key="6">
    <source>
        <dbReference type="PROSITE" id="PS51335"/>
    </source>
</evidence>
<dbReference type="Pfam" id="PF16457">
    <property type="entry name" value="PH_12"/>
    <property type="match status" value="1"/>
</dbReference>
<dbReference type="GO" id="GO:0007015">
    <property type="term" value="P:actin filament organization"/>
    <property type="evidence" value="ECO:0007669"/>
    <property type="project" value="TreeGrafter"/>
</dbReference>
<reference evidence="7" key="1">
    <citation type="journal article" date="2020" name="Stud. Mycol.">
        <title>101 Dothideomycetes genomes: a test case for predicting lifestyles and emergence of pathogens.</title>
        <authorList>
            <person name="Haridas S."/>
            <person name="Albert R."/>
            <person name="Binder M."/>
            <person name="Bloem J."/>
            <person name="Labutti K."/>
            <person name="Salamov A."/>
            <person name="Andreopoulos B."/>
            <person name="Baker S."/>
            <person name="Barry K."/>
            <person name="Bills G."/>
            <person name="Bluhm B."/>
            <person name="Cannon C."/>
            <person name="Castanera R."/>
            <person name="Culley D."/>
            <person name="Daum C."/>
            <person name="Ezra D."/>
            <person name="Gonzalez J."/>
            <person name="Henrissat B."/>
            <person name="Kuo A."/>
            <person name="Liang C."/>
            <person name="Lipzen A."/>
            <person name="Lutzoni F."/>
            <person name="Magnuson J."/>
            <person name="Mondo S."/>
            <person name="Nolan M."/>
            <person name="Ohm R."/>
            <person name="Pangilinan J."/>
            <person name="Park H.-J."/>
            <person name="Ramirez L."/>
            <person name="Alfaro M."/>
            <person name="Sun H."/>
            <person name="Tritt A."/>
            <person name="Yoshinaga Y."/>
            <person name="Zwiers L.-H."/>
            <person name="Turgeon B."/>
            <person name="Goodwin S."/>
            <person name="Spatafora J."/>
            <person name="Crous P."/>
            <person name="Grigoriev I."/>
        </authorList>
    </citation>
    <scope>NUCLEOTIDE SEQUENCE</scope>
    <source>
        <strain evidence="7">CBS 480.64</strain>
    </source>
</reference>
<dbReference type="PANTHER" id="PTHR12771">
    <property type="entry name" value="ENGULFMENT AND CELL MOTILITY"/>
    <property type="match status" value="1"/>
</dbReference>
<dbReference type="InterPro" id="IPR006816">
    <property type="entry name" value="ELMO_dom"/>
</dbReference>
<evidence type="ECO:0000313" key="8">
    <source>
        <dbReference type="Proteomes" id="UP000799421"/>
    </source>
</evidence>
<feature type="domain" description="ELMO" evidence="6">
    <location>
        <begin position="246"/>
        <end position="420"/>
    </location>
</feature>
<comment type="function">
    <text evidence="4">Involved in cytoskeletal rearrangements required for phagocytosis of apoptotic cells and cell motility. Acts in association with DOCK1 and CRK. Was initially proposed to be required in complex with DOCK1 to activate Rac Rho small GTPases. May enhance the guanine nucleotide exchange factor (GEF) activity of DOCK1.</text>
</comment>
<dbReference type="AlphaFoldDB" id="A0A6A7BWS9"/>
<dbReference type="SUPFAM" id="SSF48371">
    <property type="entry name" value="ARM repeat"/>
    <property type="match status" value="1"/>
</dbReference>
<evidence type="ECO:0000313" key="7">
    <source>
        <dbReference type="EMBL" id="KAF2859165.1"/>
    </source>
</evidence>
<name>A0A6A7BWS9_9PEZI</name>